<evidence type="ECO:0000256" key="5">
    <source>
        <dbReference type="SAM" id="Phobius"/>
    </source>
</evidence>
<evidence type="ECO:0000256" key="1">
    <source>
        <dbReference type="ARBA" id="ARBA00004370"/>
    </source>
</evidence>
<dbReference type="InterPro" id="IPR019424">
    <property type="entry name" value="7TM_GPCR_Srsx"/>
</dbReference>
<keyword evidence="6" id="KW-1185">Reference proteome</keyword>
<name>A0A914HA75_GLORO</name>
<dbReference type="WBParaSite" id="Gr19_v10_g14699.t1">
    <property type="protein sequence ID" value="Gr19_v10_g14699.t1"/>
    <property type="gene ID" value="Gr19_v10_g14699"/>
</dbReference>
<keyword evidence="4 5" id="KW-0472">Membrane</keyword>
<dbReference type="InterPro" id="IPR000276">
    <property type="entry name" value="GPCR_Rhodpsn"/>
</dbReference>
<evidence type="ECO:0000256" key="2">
    <source>
        <dbReference type="ARBA" id="ARBA00022692"/>
    </source>
</evidence>
<keyword evidence="2 5" id="KW-0812">Transmembrane</keyword>
<feature type="transmembrane region" description="Helical" evidence="5">
    <location>
        <begin position="126"/>
        <end position="143"/>
    </location>
</feature>
<feature type="transmembrane region" description="Helical" evidence="5">
    <location>
        <begin position="196"/>
        <end position="219"/>
    </location>
</feature>
<feature type="transmembrane region" description="Helical" evidence="5">
    <location>
        <begin position="31"/>
        <end position="52"/>
    </location>
</feature>
<dbReference type="PANTHER" id="PTHR23360:SF5">
    <property type="entry name" value="G-PROTEIN COUPLED RECEPTORS FAMILY 1 PROFILE DOMAIN-CONTAINING PROTEIN"/>
    <property type="match status" value="1"/>
</dbReference>
<organism evidence="6 7">
    <name type="scientific">Globodera rostochiensis</name>
    <name type="common">Golden nematode worm</name>
    <name type="synonym">Heterodera rostochiensis</name>
    <dbReference type="NCBI Taxonomy" id="31243"/>
    <lineage>
        <taxon>Eukaryota</taxon>
        <taxon>Metazoa</taxon>
        <taxon>Ecdysozoa</taxon>
        <taxon>Nematoda</taxon>
        <taxon>Chromadorea</taxon>
        <taxon>Rhabditida</taxon>
        <taxon>Tylenchina</taxon>
        <taxon>Tylenchomorpha</taxon>
        <taxon>Tylenchoidea</taxon>
        <taxon>Heteroderidae</taxon>
        <taxon>Heteroderinae</taxon>
        <taxon>Globodera</taxon>
    </lineage>
</organism>
<dbReference type="AlphaFoldDB" id="A0A914HA75"/>
<dbReference type="InterPro" id="IPR047130">
    <property type="entry name" value="7TM_GPCR_Srsx_nematod"/>
</dbReference>
<protein>
    <submittedName>
        <fullName evidence="7">Uncharacterized protein</fullName>
    </submittedName>
</protein>
<accession>A0A914HA75</accession>
<feature type="transmembrane region" description="Helical" evidence="5">
    <location>
        <begin position="73"/>
        <end position="94"/>
    </location>
</feature>
<dbReference type="GO" id="GO:0004930">
    <property type="term" value="F:G protein-coupled receptor activity"/>
    <property type="evidence" value="ECO:0007669"/>
    <property type="project" value="InterPro"/>
</dbReference>
<dbReference type="GO" id="GO:0016020">
    <property type="term" value="C:membrane"/>
    <property type="evidence" value="ECO:0007669"/>
    <property type="project" value="UniProtKB-SubCell"/>
</dbReference>
<evidence type="ECO:0000256" key="4">
    <source>
        <dbReference type="ARBA" id="ARBA00023136"/>
    </source>
</evidence>
<dbReference type="PANTHER" id="PTHR23360">
    <property type="entry name" value="G-PROTEIN COUPLED RECEPTORS FAMILY 1 PROFILE DOMAIN-CONTAINING PROTEIN-RELATED"/>
    <property type="match status" value="1"/>
</dbReference>
<evidence type="ECO:0000313" key="7">
    <source>
        <dbReference type="WBParaSite" id="Gr19_v10_g14699.t1"/>
    </source>
</evidence>
<keyword evidence="3 5" id="KW-1133">Transmembrane helix</keyword>
<dbReference type="Gene3D" id="1.20.1070.10">
    <property type="entry name" value="Rhodopsin 7-helix transmembrane proteins"/>
    <property type="match status" value="1"/>
</dbReference>
<dbReference type="Pfam" id="PF10320">
    <property type="entry name" value="7TM_GPCR_Srsx"/>
    <property type="match status" value="1"/>
</dbReference>
<reference evidence="7" key="1">
    <citation type="submission" date="2022-11" db="UniProtKB">
        <authorList>
            <consortium name="WormBaseParasite"/>
        </authorList>
    </citation>
    <scope>IDENTIFICATION</scope>
</reference>
<feature type="transmembrane region" description="Helical" evidence="5">
    <location>
        <begin position="164"/>
        <end position="184"/>
    </location>
</feature>
<dbReference type="Proteomes" id="UP000887572">
    <property type="component" value="Unplaced"/>
</dbReference>
<dbReference type="SMART" id="SM01381">
    <property type="entry name" value="7TM_GPCR_Srsx"/>
    <property type="match status" value="1"/>
</dbReference>
<comment type="subcellular location">
    <subcellularLocation>
        <location evidence="1">Membrane</location>
    </subcellularLocation>
</comment>
<evidence type="ECO:0000256" key="3">
    <source>
        <dbReference type="ARBA" id="ARBA00022989"/>
    </source>
</evidence>
<evidence type="ECO:0000313" key="6">
    <source>
        <dbReference type="Proteomes" id="UP000887572"/>
    </source>
</evidence>
<proteinExistence type="predicted"/>
<dbReference type="SUPFAM" id="SSF81321">
    <property type="entry name" value="Family A G protein-coupled receptor-like"/>
    <property type="match status" value="1"/>
</dbReference>
<sequence length="304" mass="33952">MSVDLNNNSFYAEFKDARPSWALNFIEYRTAAMITSLSVFGMGGIAISMFFTGIDRLFCVVAAEMHSKIDKRLYLGTITIICAIFCAVLIYTLYLTAQLLAGVMITGCIADIVQGPSGNFFVTTTLYINLVTSAVYAIVGIAVRMKTASSIAQSATNRRILRSLSAIIALNMGGYFLNTGYMVFLRPAVIWPVTAWFWEVITAIPLNISAASNGPILYFTSSEYRREFHSAFPRVFQKASKPTQKMLKTITLKRKYICPEAIGHFAHWTFRPLDISPIGHFAHWTFRPLDISPIGHFAHRSPIE</sequence>